<dbReference type="PANTHER" id="PTHR30352:SF5">
    <property type="entry name" value="PYRUVATE FORMATE-LYASE 1-ACTIVATING ENZYME"/>
    <property type="match status" value="1"/>
</dbReference>
<keyword evidence="12" id="KW-0456">Lyase</keyword>
<comment type="similarity">
    <text evidence="2 10">Belongs to the organic radical-activating enzymes family.</text>
</comment>
<protein>
    <recommendedName>
        <fullName evidence="10">Pyruvate formate-lyase-activating enzyme</fullName>
        <ecNumber evidence="10">1.97.1.4</ecNumber>
    </recommendedName>
</protein>
<evidence type="ECO:0000256" key="2">
    <source>
        <dbReference type="ARBA" id="ARBA00009777"/>
    </source>
</evidence>
<keyword evidence="3 10" id="KW-0004">4Fe-4S</keyword>
<proteinExistence type="inferred from homology"/>
<dbReference type="Pfam" id="PF13353">
    <property type="entry name" value="Fer4_12"/>
    <property type="match status" value="1"/>
</dbReference>
<feature type="domain" description="Radical SAM core" evidence="11">
    <location>
        <begin position="31"/>
        <end position="257"/>
    </location>
</feature>
<dbReference type="NCBIfam" id="TIGR02493">
    <property type="entry name" value="PFLA"/>
    <property type="match status" value="1"/>
</dbReference>
<keyword evidence="9 10" id="KW-0411">Iron-sulfur</keyword>
<organism evidence="12 13">
    <name type="scientific">Reinekea forsetii</name>
    <dbReference type="NCBI Taxonomy" id="1336806"/>
    <lineage>
        <taxon>Bacteria</taxon>
        <taxon>Pseudomonadati</taxon>
        <taxon>Pseudomonadota</taxon>
        <taxon>Gammaproteobacteria</taxon>
        <taxon>Oceanospirillales</taxon>
        <taxon>Saccharospirillaceae</taxon>
        <taxon>Reinekea</taxon>
    </lineage>
</organism>
<evidence type="ECO:0000313" key="13">
    <source>
        <dbReference type="Proteomes" id="UP000229757"/>
    </source>
</evidence>
<dbReference type="SFLD" id="SFLDG01066">
    <property type="entry name" value="organic_radical-activating_enz"/>
    <property type="match status" value="1"/>
</dbReference>
<evidence type="ECO:0000256" key="6">
    <source>
        <dbReference type="ARBA" id="ARBA00022723"/>
    </source>
</evidence>
<sequence>MSSTIAVLNIPKYHADEMLGRVHSIESFGTVDGPGTRFVVFLQGCLFRCKYCHNRDTWDLDGGELYSVTEMVEQILPYAKFMDASGGGVTVTGGEPVLQAAFVGLLFEKLHQHNIHTCLDTNGYVGIYSAEDKLMIAESDLIMVDIKHINDQKHHLLVGVSNQRTLRFVRYLASLGKKTRIRYVVVPGYSDDLDDIHSLGQFLAPMNNIEQVELLPYHNLGTHKWKAMNLKYPLEGMVPPTDARMAEIQLILESYGLGIIR</sequence>
<evidence type="ECO:0000256" key="10">
    <source>
        <dbReference type="RuleBase" id="RU362053"/>
    </source>
</evidence>
<dbReference type="InterPro" id="IPR058240">
    <property type="entry name" value="rSAM_sf"/>
</dbReference>
<dbReference type="InterPro" id="IPR012839">
    <property type="entry name" value="Organic_radical_activase"/>
</dbReference>
<dbReference type="GO" id="GO:0043365">
    <property type="term" value="F:[formate-C-acetyltransferase]-activating enzyme activity"/>
    <property type="evidence" value="ECO:0007669"/>
    <property type="project" value="UniProtKB-UniRule"/>
</dbReference>
<dbReference type="InterPro" id="IPR001989">
    <property type="entry name" value="Radical_activat_CS"/>
</dbReference>
<name>A0A2K8KRQ9_9GAMM</name>
<dbReference type="InterPro" id="IPR012838">
    <property type="entry name" value="PFL1_activating"/>
</dbReference>
<evidence type="ECO:0000256" key="1">
    <source>
        <dbReference type="ARBA" id="ARBA00002918"/>
    </source>
</evidence>
<comment type="function">
    <text evidence="1">Activation of pyruvate formate-lyase 1 under anaerobic conditions by generation of an organic free radical, using S-adenosylmethionine and reduced flavodoxin as cosubstrates to produce 5'-deoxy-adenosine.</text>
</comment>
<gene>
    <name evidence="12" type="ORF">REIFOR_00826</name>
</gene>
<comment type="subcellular location">
    <subcellularLocation>
        <location evidence="10">Cytoplasm</location>
    </subcellularLocation>
</comment>
<keyword evidence="12" id="KW-0670">Pyruvate</keyword>
<dbReference type="PANTHER" id="PTHR30352">
    <property type="entry name" value="PYRUVATE FORMATE-LYASE-ACTIVATING ENZYME"/>
    <property type="match status" value="1"/>
</dbReference>
<dbReference type="PROSITE" id="PS01087">
    <property type="entry name" value="RADICAL_ACTIVATING"/>
    <property type="match status" value="1"/>
</dbReference>
<dbReference type="KEGG" id="rfo:REIFOR_00826"/>
<keyword evidence="6 10" id="KW-0479">Metal-binding</keyword>
<dbReference type="OrthoDB" id="9782387at2"/>
<keyword evidence="5 10" id="KW-0949">S-adenosyl-L-methionine</keyword>
<dbReference type="InterPro" id="IPR013785">
    <property type="entry name" value="Aldolase_TIM"/>
</dbReference>
<dbReference type="EMBL" id="CP011797">
    <property type="protein sequence ID" value="ATX75994.1"/>
    <property type="molecule type" value="Genomic_DNA"/>
</dbReference>
<dbReference type="GO" id="GO:0046872">
    <property type="term" value="F:metal ion binding"/>
    <property type="evidence" value="ECO:0007669"/>
    <property type="project" value="UniProtKB-UniRule"/>
</dbReference>
<keyword evidence="10" id="KW-0963">Cytoplasm</keyword>
<evidence type="ECO:0000256" key="8">
    <source>
        <dbReference type="ARBA" id="ARBA00023004"/>
    </source>
</evidence>
<dbReference type="GO" id="GO:0006006">
    <property type="term" value="P:glucose metabolic process"/>
    <property type="evidence" value="ECO:0007669"/>
    <property type="project" value="UniProtKB-KW"/>
</dbReference>
<reference evidence="12 13" key="1">
    <citation type="journal article" date="2017" name="Environ. Microbiol.">
        <title>Genomic and physiological analyses of 'Reinekea forsetii' reveal a versatile opportunistic lifestyle during spring algae blooms.</title>
        <authorList>
            <person name="Avci B."/>
            <person name="Hahnke R.L."/>
            <person name="Chafee M."/>
            <person name="Fischer T."/>
            <person name="Gruber-Vodicka H."/>
            <person name="Tegetmeyer H.E."/>
            <person name="Harder J."/>
            <person name="Fuchs B.M."/>
            <person name="Amann R.I."/>
            <person name="Teeling H."/>
        </authorList>
    </citation>
    <scope>NUCLEOTIDE SEQUENCE [LARGE SCALE GENOMIC DNA]</scope>
    <source>
        <strain evidence="12 13">Hel1_31_D35</strain>
    </source>
</reference>
<evidence type="ECO:0000256" key="7">
    <source>
        <dbReference type="ARBA" id="ARBA00023002"/>
    </source>
</evidence>
<keyword evidence="7 10" id="KW-0560">Oxidoreductase</keyword>
<keyword evidence="13" id="KW-1185">Reference proteome</keyword>
<keyword evidence="4" id="KW-0119">Carbohydrate metabolism</keyword>
<comment type="catalytic activity">
    <reaction evidence="10">
        <text>glycyl-[formate C-acetyltransferase] + reduced [flavodoxin] + S-adenosyl-L-methionine = glycin-2-yl radical-[formate C-acetyltransferase] + semiquinone [flavodoxin] + 5'-deoxyadenosine + L-methionine + H(+)</text>
        <dbReference type="Rhea" id="RHEA:19225"/>
        <dbReference type="Rhea" id="RHEA-COMP:10622"/>
        <dbReference type="Rhea" id="RHEA-COMP:12190"/>
        <dbReference type="Rhea" id="RHEA-COMP:12191"/>
        <dbReference type="Rhea" id="RHEA-COMP:14480"/>
        <dbReference type="ChEBI" id="CHEBI:15378"/>
        <dbReference type="ChEBI" id="CHEBI:17319"/>
        <dbReference type="ChEBI" id="CHEBI:29947"/>
        <dbReference type="ChEBI" id="CHEBI:32722"/>
        <dbReference type="ChEBI" id="CHEBI:57618"/>
        <dbReference type="ChEBI" id="CHEBI:57844"/>
        <dbReference type="ChEBI" id="CHEBI:59789"/>
        <dbReference type="ChEBI" id="CHEBI:140311"/>
        <dbReference type="EC" id="1.97.1.4"/>
    </reaction>
</comment>
<dbReference type="CDD" id="cd01335">
    <property type="entry name" value="Radical_SAM"/>
    <property type="match status" value="1"/>
</dbReference>
<dbReference type="GO" id="GO:0051539">
    <property type="term" value="F:4 iron, 4 sulfur cluster binding"/>
    <property type="evidence" value="ECO:0007669"/>
    <property type="project" value="UniProtKB-UniRule"/>
</dbReference>
<dbReference type="GO" id="GO:0016829">
    <property type="term" value="F:lyase activity"/>
    <property type="evidence" value="ECO:0007669"/>
    <property type="project" value="UniProtKB-KW"/>
</dbReference>
<dbReference type="GO" id="GO:0005737">
    <property type="term" value="C:cytoplasm"/>
    <property type="evidence" value="ECO:0007669"/>
    <property type="project" value="UniProtKB-SubCell"/>
</dbReference>
<evidence type="ECO:0000313" key="12">
    <source>
        <dbReference type="EMBL" id="ATX75994.1"/>
    </source>
</evidence>
<accession>A0A2K8KRQ9</accession>
<dbReference type="Gene3D" id="3.20.20.70">
    <property type="entry name" value="Aldolase class I"/>
    <property type="match status" value="1"/>
</dbReference>
<evidence type="ECO:0000256" key="5">
    <source>
        <dbReference type="ARBA" id="ARBA00022691"/>
    </source>
</evidence>
<dbReference type="AlphaFoldDB" id="A0A2K8KRQ9"/>
<dbReference type="PROSITE" id="PS51918">
    <property type="entry name" value="RADICAL_SAM"/>
    <property type="match status" value="1"/>
</dbReference>
<dbReference type="Proteomes" id="UP000229757">
    <property type="component" value="Chromosome"/>
</dbReference>
<comment type="function">
    <text evidence="10">Activation of pyruvate formate-lyase under anaerobic conditions by generation of an organic free radical, using S-adenosylmethionine and reduced flavodoxin as cosubstrates to produce 5'-deoxy-adenosine.</text>
</comment>
<dbReference type="SFLD" id="SFLDS00029">
    <property type="entry name" value="Radical_SAM"/>
    <property type="match status" value="1"/>
</dbReference>
<keyword evidence="4" id="KW-0313">Glucose metabolism</keyword>
<evidence type="ECO:0000259" key="11">
    <source>
        <dbReference type="PROSITE" id="PS51918"/>
    </source>
</evidence>
<dbReference type="EC" id="1.97.1.4" evidence="10"/>
<evidence type="ECO:0000256" key="9">
    <source>
        <dbReference type="ARBA" id="ARBA00023014"/>
    </source>
</evidence>
<evidence type="ECO:0000256" key="4">
    <source>
        <dbReference type="ARBA" id="ARBA00022526"/>
    </source>
</evidence>
<evidence type="ECO:0000256" key="3">
    <source>
        <dbReference type="ARBA" id="ARBA00022485"/>
    </source>
</evidence>
<dbReference type="SUPFAM" id="SSF102114">
    <property type="entry name" value="Radical SAM enzymes"/>
    <property type="match status" value="1"/>
</dbReference>
<comment type="cofactor">
    <cofactor evidence="10">
        <name>[4Fe-4S] cluster</name>
        <dbReference type="ChEBI" id="CHEBI:49883"/>
    </cofactor>
    <text evidence="10">Binds 1 [4Fe-4S] cluster. The cluster is coordinated with 3 cysteines and an exchangeable S-adenosyl-L-methionine.</text>
</comment>
<dbReference type="PIRSF" id="PIRSF000371">
    <property type="entry name" value="PFL_act_enz"/>
    <property type="match status" value="1"/>
</dbReference>
<dbReference type="InterPro" id="IPR034457">
    <property type="entry name" value="Organic_radical-activating"/>
</dbReference>
<keyword evidence="8 10" id="KW-0408">Iron</keyword>
<dbReference type="InterPro" id="IPR007197">
    <property type="entry name" value="rSAM"/>
</dbReference>
<dbReference type="RefSeq" id="WP_100256368.1">
    <property type="nucleotide sequence ID" value="NZ_CP011797.1"/>
</dbReference>